<dbReference type="InterPro" id="IPR047731">
    <property type="entry name" value="Zinc_ribbon_put"/>
</dbReference>
<accession>A0AAJ1V7F2</accession>
<dbReference type="InterPro" id="IPR045951">
    <property type="entry name" value="DUF6371"/>
</dbReference>
<dbReference type="AlphaFoldDB" id="A0AAJ1V7F2"/>
<protein>
    <submittedName>
        <fullName evidence="3">Uncharacterized protein</fullName>
    </submittedName>
</protein>
<dbReference type="Pfam" id="PF19898">
    <property type="entry name" value="DUF6371"/>
    <property type="match status" value="1"/>
</dbReference>
<dbReference type="Pfam" id="PF21957">
    <property type="entry name" value="Zn_ribbon_16"/>
    <property type="match status" value="1"/>
</dbReference>
<dbReference type="RefSeq" id="WP_286492209.1">
    <property type="nucleotide sequence ID" value="NZ_JACAGJ010000002.1"/>
</dbReference>
<name>A0AAJ1V7F2_9FLAO</name>
<reference evidence="3" key="1">
    <citation type="submission" date="2020-06" db="EMBL/GenBank/DDBJ databases">
        <authorList>
            <person name="Dong N."/>
        </authorList>
    </citation>
    <scope>NUCLEOTIDE SEQUENCE</scope>
    <source>
        <strain evidence="3">R655-4</strain>
    </source>
</reference>
<evidence type="ECO:0000259" key="1">
    <source>
        <dbReference type="Pfam" id="PF19898"/>
    </source>
</evidence>
<feature type="domain" description="DUF6371" evidence="1">
    <location>
        <begin position="94"/>
        <end position="240"/>
    </location>
</feature>
<sequence>MFKYILEKYSGSKSRFVCPNCKKREYTRFINTETREYLSYEFGRCNRIIKCGYFKYPNQENNFIYEKNNVSVESEIEYLDKKVFQYFESTNFNNPLFIFFKSYFDESKIEKIWNLYEVKTGKINGEYLTIFPQLDLEFNLRTLKKMKYNSQTGKRSKNFFQWYNPKKSNLKQCFFGSHLLNHLEFKKSKIIIVESEKTALLGMLYFENKYLFLATGGLMNLTKDKLKPLENREIILMPDLSPTDFKNSAFDYWKTKSEKFSNELNCSISISNLLEENATIKQKDLQFDLGDFIIEELSKKSI</sequence>
<proteinExistence type="predicted"/>
<dbReference type="CDD" id="cd00188">
    <property type="entry name" value="TOPRIM"/>
    <property type="match status" value="1"/>
</dbReference>
<evidence type="ECO:0000259" key="2">
    <source>
        <dbReference type="Pfam" id="PF21957"/>
    </source>
</evidence>
<reference evidence="3" key="2">
    <citation type="journal article" date="2022" name="Sci. Total Environ.">
        <title>Prevalence, transmission, and molecular epidemiology of tet(X)-positive bacteria among humans, animals, and environmental niches in China: An epidemiological, and genomic-based study.</title>
        <authorList>
            <person name="Dong N."/>
            <person name="Zeng Y."/>
            <person name="Cai C."/>
            <person name="Sun C."/>
            <person name="Lu J."/>
            <person name="Liu C."/>
            <person name="Zhou H."/>
            <person name="Sun Q."/>
            <person name="Shu L."/>
            <person name="Wang H."/>
            <person name="Wang Y."/>
            <person name="Wang S."/>
            <person name="Wu C."/>
            <person name="Chan E.W."/>
            <person name="Chen G."/>
            <person name="Shen Z."/>
            <person name="Chen S."/>
            <person name="Zhang R."/>
        </authorList>
    </citation>
    <scope>NUCLEOTIDE SEQUENCE</scope>
    <source>
        <strain evidence="3">R655-4</strain>
    </source>
</reference>
<evidence type="ECO:0000313" key="3">
    <source>
        <dbReference type="EMBL" id="MDM1072052.1"/>
    </source>
</evidence>
<gene>
    <name evidence="3" type="ORF">HX001_06030</name>
</gene>
<evidence type="ECO:0000313" key="4">
    <source>
        <dbReference type="Proteomes" id="UP001170959"/>
    </source>
</evidence>
<organism evidence="3 4">
    <name type="scientific">Empedobacter brevis</name>
    <dbReference type="NCBI Taxonomy" id="247"/>
    <lineage>
        <taxon>Bacteria</taxon>
        <taxon>Pseudomonadati</taxon>
        <taxon>Bacteroidota</taxon>
        <taxon>Flavobacteriia</taxon>
        <taxon>Flavobacteriales</taxon>
        <taxon>Weeksellaceae</taxon>
        <taxon>Empedobacter</taxon>
    </lineage>
</organism>
<comment type="caution">
    <text evidence="3">The sequence shown here is derived from an EMBL/GenBank/DDBJ whole genome shotgun (WGS) entry which is preliminary data.</text>
</comment>
<dbReference type="EMBL" id="JACAGJ010000002">
    <property type="protein sequence ID" value="MDM1072052.1"/>
    <property type="molecule type" value="Genomic_DNA"/>
</dbReference>
<dbReference type="Proteomes" id="UP001170959">
    <property type="component" value="Unassembled WGS sequence"/>
</dbReference>
<feature type="domain" description="Zinc beta-ribbon finger putative" evidence="2">
    <location>
        <begin position="2"/>
        <end position="60"/>
    </location>
</feature>
<dbReference type="NCBIfam" id="NF040506">
    <property type="entry name" value="PG0870_Nterm"/>
    <property type="match status" value="1"/>
</dbReference>